<sequence length="233" mass="27276">MFDKYEITIKPYTVFLLILMKNRHTFTNKWVFILAIVVIIIPIIPYYCTFSIKSNQTSNWPNFSNQTSDWSNFATFFAAFISLANLFVFIYFSELIYKYNLKRDELIEEKEKQIEALEKPILAFNQTQESIYEVTNIGRGAALNVKVFVNQKVENDNGEYQCWGYRCYSMYVHQTLLLKNTSNCIEIGAKYTDIFGNEFNSYMKDYSLKIFDLRLGLPSISLLADPEPTLHPL</sequence>
<dbReference type="EMBL" id="BMKK01000012">
    <property type="protein sequence ID" value="GGD77051.1"/>
    <property type="molecule type" value="Genomic_DNA"/>
</dbReference>
<keyword evidence="3" id="KW-1185">Reference proteome</keyword>
<keyword evidence="1" id="KW-1133">Transmembrane helix</keyword>
<reference evidence="2" key="1">
    <citation type="journal article" date="2014" name="Int. J. Syst. Evol. Microbiol.">
        <title>Complete genome sequence of Corynebacterium casei LMG S-19264T (=DSM 44701T), isolated from a smear-ripened cheese.</title>
        <authorList>
            <consortium name="US DOE Joint Genome Institute (JGI-PGF)"/>
            <person name="Walter F."/>
            <person name="Albersmeier A."/>
            <person name="Kalinowski J."/>
            <person name="Ruckert C."/>
        </authorList>
    </citation>
    <scope>NUCLEOTIDE SEQUENCE</scope>
    <source>
        <strain evidence="2">CGMCC 1.15958</strain>
    </source>
</reference>
<organism evidence="2 3">
    <name type="scientific">Emticicia aquatilis</name>
    <dbReference type="NCBI Taxonomy" id="1537369"/>
    <lineage>
        <taxon>Bacteria</taxon>
        <taxon>Pseudomonadati</taxon>
        <taxon>Bacteroidota</taxon>
        <taxon>Cytophagia</taxon>
        <taxon>Cytophagales</taxon>
        <taxon>Leadbetterellaceae</taxon>
        <taxon>Emticicia</taxon>
    </lineage>
</organism>
<gene>
    <name evidence="2" type="ORF">GCM10011514_46260</name>
</gene>
<reference evidence="2" key="2">
    <citation type="submission" date="2020-09" db="EMBL/GenBank/DDBJ databases">
        <authorList>
            <person name="Sun Q."/>
            <person name="Zhou Y."/>
        </authorList>
    </citation>
    <scope>NUCLEOTIDE SEQUENCE</scope>
    <source>
        <strain evidence="2">CGMCC 1.15958</strain>
    </source>
</reference>
<dbReference type="AlphaFoldDB" id="A0A916Z5R3"/>
<name>A0A916Z5R3_9BACT</name>
<evidence type="ECO:0000313" key="3">
    <source>
        <dbReference type="Proteomes" id="UP000609064"/>
    </source>
</evidence>
<evidence type="ECO:0000256" key="1">
    <source>
        <dbReference type="SAM" id="Phobius"/>
    </source>
</evidence>
<proteinExistence type="predicted"/>
<accession>A0A916Z5R3</accession>
<evidence type="ECO:0000313" key="2">
    <source>
        <dbReference type="EMBL" id="GGD77051.1"/>
    </source>
</evidence>
<protein>
    <submittedName>
        <fullName evidence="2">Uncharacterized protein</fullName>
    </submittedName>
</protein>
<keyword evidence="1" id="KW-0472">Membrane</keyword>
<feature type="transmembrane region" description="Helical" evidence="1">
    <location>
        <begin position="30"/>
        <end position="52"/>
    </location>
</feature>
<keyword evidence="1" id="KW-0812">Transmembrane</keyword>
<feature type="transmembrane region" description="Helical" evidence="1">
    <location>
        <begin position="72"/>
        <end position="93"/>
    </location>
</feature>
<dbReference type="Proteomes" id="UP000609064">
    <property type="component" value="Unassembled WGS sequence"/>
</dbReference>
<comment type="caution">
    <text evidence="2">The sequence shown here is derived from an EMBL/GenBank/DDBJ whole genome shotgun (WGS) entry which is preliminary data.</text>
</comment>